<evidence type="ECO:0000313" key="5">
    <source>
        <dbReference type="EMBL" id="ALU30791.1"/>
    </source>
</evidence>
<dbReference type="Pfam" id="PF13193">
    <property type="entry name" value="AMP-binding_C"/>
    <property type="match status" value="1"/>
</dbReference>
<dbReference type="Gene3D" id="3.40.50.12780">
    <property type="entry name" value="N-terminal domain of ligase-like"/>
    <property type="match status" value="1"/>
</dbReference>
<dbReference type="Gene3D" id="3.30.300.30">
    <property type="match status" value="1"/>
</dbReference>
<dbReference type="Pfam" id="PF00501">
    <property type="entry name" value="AMP-binding"/>
    <property type="match status" value="1"/>
</dbReference>
<dbReference type="GO" id="GO:0016877">
    <property type="term" value="F:ligase activity, forming carbon-sulfur bonds"/>
    <property type="evidence" value="ECO:0007669"/>
    <property type="project" value="UniProtKB-ARBA"/>
</dbReference>
<evidence type="ECO:0000313" key="6">
    <source>
        <dbReference type="Proteomes" id="UP000060043"/>
    </source>
</evidence>
<dbReference type="InterPro" id="IPR045851">
    <property type="entry name" value="AMP-bd_C_sf"/>
</dbReference>
<dbReference type="CDD" id="cd12119">
    <property type="entry name" value="ttLC_FACS_AlkK_like"/>
    <property type="match status" value="1"/>
</dbReference>
<proteinExistence type="inferred from homology"/>
<accession>A0A0U3H849</accession>
<dbReference type="Proteomes" id="UP000060043">
    <property type="component" value="Chromosome"/>
</dbReference>
<dbReference type="InterPro" id="IPR020845">
    <property type="entry name" value="AMP-binding_CS"/>
</dbReference>
<dbReference type="PaxDb" id="1435377-SUSAZ_08450"/>
<dbReference type="SUPFAM" id="SSF56801">
    <property type="entry name" value="Acetyl-CoA synthetase-like"/>
    <property type="match status" value="1"/>
</dbReference>
<evidence type="ECO:0000256" key="2">
    <source>
        <dbReference type="ARBA" id="ARBA00022598"/>
    </source>
</evidence>
<dbReference type="GeneID" id="14552272"/>
<dbReference type="PANTHER" id="PTHR43767">
    <property type="entry name" value="LONG-CHAIN-FATTY-ACID--COA LIGASE"/>
    <property type="match status" value="1"/>
</dbReference>
<feature type="domain" description="AMP-binding enzyme C-terminal" evidence="4">
    <location>
        <begin position="421"/>
        <end position="500"/>
    </location>
</feature>
<dbReference type="InterPro" id="IPR050237">
    <property type="entry name" value="ATP-dep_AMP-bd_enzyme"/>
</dbReference>
<dbReference type="RefSeq" id="WP_011278587.1">
    <property type="nucleotide sequence ID" value="NZ_BHWZ01000004.1"/>
</dbReference>
<evidence type="ECO:0000256" key="1">
    <source>
        <dbReference type="ARBA" id="ARBA00006432"/>
    </source>
</evidence>
<keyword evidence="2" id="KW-0436">Ligase</keyword>
<dbReference type="PROSITE" id="PS00455">
    <property type="entry name" value="AMP_BINDING"/>
    <property type="match status" value="1"/>
</dbReference>
<gene>
    <name evidence="5" type="ORF">ATZ20_00645</name>
</gene>
<dbReference type="InterPro" id="IPR025110">
    <property type="entry name" value="AMP-bd_C"/>
</dbReference>
<dbReference type="InterPro" id="IPR042099">
    <property type="entry name" value="ANL_N_sf"/>
</dbReference>
<dbReference type="STRING" id="1435377.SUSAZ_08450"/>
<dbReference type="OMA" id="MFIAMQN"/>
<dbReference type="PANTHER" id="PTHR43767:SF11">
    <property type="entry name" value="MEDIUM-CHAIN-FATTY-ACID--COA LIGASE"/>
    <property type="match status" value="1"/>
</dbReference>
<protein>
    <submittedName>
        <fullName evidence="5">AMP-dependent synthetase</fullName>
    </submittedName>
</protein>
<reference evidence="5 6" key="1">
    <citation type="submission" date="2015-12" db="EMBL/GenBank/DDBJ databases">
        <title>A stable core within a dynamic pangenome in Sulfolobus acidocaldarius.</title>
        <authorList>
            <person name="Anderson R."/>
            <person name="Kouris A."/>
            <person name="Seward C."/>
            <person name="Campbell K."/>
            <person name="Whitaker R."/>
        </authorList>
    </citation>
    <scope>NUCLEOTIDE SEQUENCE [LARGE SCALE GENOMIC DNA]</scope>
    <source>
        <strain evidence="5 6">NG05B_CO5_07</strain>
    </source>
</reference>
<evidence type="ECO:0000259" key="4">
    <source>
        <dbReference type="Pfam" id="PF13193"/>
    </source>
</evidence>
<dbReference type="EMBL" id="CP013695">
    <property type="protein sequence ID" value="ALU30791.1"/>
    <property type="molecule type" value="Genomic_DNA"/>
</dbReference>
<evidence type="ECO:0000259" key="3">
    <source>
        <dbReference type="Pfam" id="PF00501"/>
    </source>
</evidence>
<sequence length="513" mass="57285">MGNYFTVFELLKRAKDLTPNVEIVYGDNIYTYKEVYERVVKLANSLHNLGIKKGTTIGVADWNTNRFVELLYASALLGCVIYPVNIRLPPEQIIWTIKFANVEWLFISRDFEALSKVFDSSKVVYLDGNNGQISYEDLISKGAMEKVNYDVKGGDPYSILFTSGTTGKPKAVMYTHEKVIHGALSIVHQLGLYNSPAKLSSNDVIMPFIPFYHLWSWGSAFIASYLGAKYVLTGKFDPKTAIQLIKRENATWINAVPTMIQMILSSGEQLPGVKALIGGQAIPYNVAKSISDAGLKFSTIYGGTDMLAISISIIPGKFQVNDDIDYLRTTTHPVPFVEVKVIKPDGTEASYNEIGELYVRAPWLPGSYYNNPEETQRAYDENGWFKTGDLAIITEEGGLRIVDRLKDVIKSGGEWIPSSVLESIISEIPAVEQVAVLGYPDQKWGERPMAVVKLKPGQRTDQKEILEYLRDAVNKGRINKWWLPDKIVFVDNMPLTSTGKINKLALRKDVGIG</sequence>
<name>A0A0U3H849_9CREN</name>
<dbReference type="AlphaFoldDB" id="A0A0U3H849"/>
<dbReference type="OrthoDB" id="35688at2157"/>
<dbReference type="InterPro" id="IPR000873">
    <property type="entry name" value="AMP-dep_synth/lig_dom"/>
</dbReference>
<organism evidence="5 6">
    <name type="scientific">Sulfolobus acidocaldarius</name>
    <dbReference type="NCBI Taxonomy" id="2285"/>
    <lineage>
        <taxon>Archaea</taxon>
        <taxon>Thermoproteota</taxon>
        <taxon>Thermoprotei</taxon>
        <taxon>Sulfolobales</taxon>
        <taxon>Sulfolobaceae</taxon>
        <taxon>Sulfolobus</taxon>
    </lineage>
</organism>
<comment type="similarity">
    <text evidence="1">Belongs to the ATP-dependent AMP-binding enzyme family.</text>
</comment>
<feature type="domain" description="AMP-dependent synthetase/ligase" evidence="3">
    <location>
        <begin position="18"/>
        <end position="369"/>
    </location>
</feature>
<dbReference type="FunFam" id="3.30.300.30:FF:000008">
    <property type="entry name" value="2,3-dihydroxybenzoate-AMP ligase"/>
    <property type="match status" value="1"/>
</dbReference>